<accession>A0A4Z2FHH6</accession>
<sequence length="168" mass="17965">MHRRPQRALAAPGDSLPVERQGGGAFHATDQSPSQEGEREEVRLGHALGAEASAKGTNARETRRRGAETSVESERERIGGTREGELESDGCGETEAVRSGGTKRKEGWRQMENRATGVSALVKVLGLPPPLPPQHTGVALVSDTAGTFATAINNKYGQWQTITPLTRD</sequence>
<dbReference type="Proteomes" id="UP000314294">
    <property type="component" value="Unassembled WGS sequence"/>
</dbReference>
<organism evidence="2 3">
    <name type="scientific">Liparis tanakae</name>
    <name type="common">Tanaka's snailfish</name>
    <dbReference type="NCBI Taxonomy" id="230148"/>
    <lineage>
        <taxon>Eukaryota</taxon>
        <taxon>Metazoa</taxon>
        <taxon>Chordata</taxon>
        <taxon>Craniata</taxon>
        <taxon>Vertebrata</taxon>
        <taxon>Euteleostomi</taxon>
        <taxon>Actinopterygii</taxon>
        <taxon>Neopterygii</taxon>
        <taxon>Teleostei</taxon>
        <taxon>Neoteleostei</taxon>
        <taxon>Acanthomorphata</taxon>
        <taxon>Eupercaria</taxon>
        <taxon>Perciformes</taxon>
        <taxon>Cottioidei</taxon>
        <taxon>Cottales</taxon>
        <taxon>Liparidae</taxon>
        <taxon>Liparis</taxon>
    </lineage>
</organism>
<reference evidence="2 3" key="1">
    <citation type="submission" date="2019-03" db="EMBL/GenBank/DDBJ databases">
        <title>First draft genome of Liparis tanakae, snailfish: a comprehensive survey of snailfish specific genes.</title>
        <authorList>
            <person name="Kim W."/>
            <person name="Song I."/>
            <person name="Jeong J.-H."/>
            <person name="Kim D."/>
            <person name="Kim S."/>
            <person name="Ryu S."/>
            <person name="Song J.Y."/>
            <person name="Lee S.K."/>
        </authorList>
    </citation>
    <scope>NUCLEOTIDE SEQUENCE [LARGE SCALE GENOMIC DNA]</scope>
    <source>
        <tissue evidence="2">Muscle</tissue>
    </source>
</reference>
<evidence type="ECO:0000313" key="2">
    <source>
        <dbReference type="EMBL" id="TNN39772.1"/>
    </source>
</evidence>
<name>A0A4Z2FHH6_9TELE</name>
<dbReference type="AlphaFoldDB" id="A0A4Z2FHH6"/>
<protein>
    <submittedName>
        <fullName evidence="2">Uncharacterized protein</fullName>
    </submittedName>
</protein>
<proteinExistence type="predicted"/>
<gene>
    <name evidence="2" type="ORF">EYF80_050064</name>
</gene>
<comment type="caution">
    <text evidence="2">The sequence shown here is derived from an EMBL/GenBank/DDBJ whole genome shotgun (WGS) entry which is preliminary data.</text>
</comment>
<evidence type="ECO:0000313" key="3">
    <source>
        <dbReference type="Proteomes" id="UP000314294"/>
    </source>
</evidence>
<dbReference type="EMBL" id="SRLO01001250">
    <property type="protein sequence ID" value="TNN39772.1"/>
    <property type="molecule type" value="Genomic_DNA"/>
</dbReference>
<keyword evidence="3" id="KW-1185">Reference proteome</keyword>
<feature type="region of interest" description="Disordered" evidence="1">
    <location>
        <begin position="1"/>
        <end position="106"/>
    </location>
</feature>
<feature type="compositionally biased region" description="Basic and acidic residues" evidence="1">
    <location>
        <begin position="58"/>
        <end position="85"/>
    </location>
</feature>
<evidence type="ECO:0000256" key="1">
    <source>
        <dbReference type="SAM" id="MobiDB-lite"/>
    </source>
</evidence>